<dbReference type="OrthoDB" id="9796770at2"/>
<evidence type="ECO:0000259" key="4">
    <source>
        <dbReference type="Pfam" id="PF00561"/>
    </source>
</evidence>
<proteinExistence type="inferred from homology"/>
<gene>
    <name evidence="6" type="ORF">CR105_09800</name>
</gene>
<dbReference type="InterPro" id="IPR029058">
    <property type="entry name" value="AB_hydrolase_fold"/>
</dbReference>
<organism evidence="6 7">
    <name type="scientific">Massilia eurypsychrophila</name>
    <dbReference type="NCBI Taxonomy" id="1485217"/>
    <lineage>
        <taxon>Bacteria</taxon>
        <taxon>Pseudomonadati</taxon>
        <taxon>Pseudomonadota</taxon>
        <taxon>Betaproteobacteria</taxon>
        <taxon>Burkholderiales</taxon>
        <taxon>Oxalobacteraceae</taxon>
        <taxon>Telluria group</taxon>
        <taxon>Massilia</taxon>
    </lineage>
</organism>
<dbReference type="GO" id="GO:0008233">
    <property type="term" value="F:peptidase activity"/>
    <property type="evidence" value="ECO:0007669"/>
    <property type="project" value="InterPro"/>
</dbReference>
<comment type="similarity">
    <text evidence="1">Belongs to the peptidase S33 family.</text>
</comment>
<feature type="signal peptide" evidence="3">
    <location>
        <begin position="1"/>
        <end position="41"/>
    </location>
</feature>
<dbReference type="AlphaFoldDB" id="A0A2G8THB3"/>
<reference evidence="6 7" key="1">
    <citation type="submission" date="2017-10" db="EMBL/GenBank/DDBJ databases">
        <title>Massilia psychrophilum sp. nov., a novel purple-pigmented bacterium isolated from Tianshan glacier, Xinjiang Municipality, China.</title>
        <authorList>
            <person name="Wang H."/>
        </authorList>
    </citation>
    <scope>NUCLEOTIDE SEQUENCE [LARGE SCALE GENOMIC DNA]</scope>
    <source>
        <strain evidence="6 7">JCM 30074</strain>
    </source>
</reference>
<dbReference type="SUPFAM" id="SSF53474">
    <property type="entry name" value="alpha/beta-Hydrolases"/>
    <property type="match status" value="1"/>
</dbReference>
<name>A0A2G8THB3_9BURK</name>
<dbReference type="Pfam" id="PF00561">
    <property type="entry name" value="Abhydrolase_1"/>
    <property type="match status" value="1"/>
</dbReference>
<keyword evidence="7" id="KW-1185">Reference proteome</keyword>
<dbReference type="PRINTS" id="PR00793">
    <property type="entry name" value="PROAMNOPTASE"/>
</dbReference>
<evidence type="ECO:0000313" key="7">
    <source>
        <dbReference type="Proteomes" id="UP000230390"/>
    </source>
</evidence>
<dbReference type="Pfam" id="PF08386">
    <property type="entry name" value="Abhydrolase_4"/>
    <property type="match status" value="1"/>
</dbReference>
<dbReference type="EMBL" id="PDOC01000004">
    <property type="protein sequence ID" value="PIL45447.1"/>
    <property type="molecule type" value="Genomic_DNA"/>
</dbReference>
<accession>A0A2G8THB3</accession>
<sequence length="495" mass="52253">MKQCHSSIAWHSPRGVLVTFRRCLDAPLLGLLLLATAAAHAAGGLQGRSCHLPGVEEALRCVSVPVALDYARPAGASIKLHVTVAPAYRESALPDPLFVLAGGPGEAGSDVLPLLNNTFRRIRATRDIVFIDQRGTGRSGKLSCDDSKATDAAMTEQQLEAEVLACIGAMKVDFAAYGTANAARDIDQVRRALGYDKINLFGGSYGTRLGQAYARAFPAQLRAMVLDGVAAPEQVIPAGGRDGQAALDALFRQCAAEPGCQRAFPQLRQEFDALSARVAAGKVKVAVADPRTAEPLSLAMNSGRFLNTVHSILYSPADSRRLPFLIHSAANGRWEPFVARRNVAADFSANGSIALVLHLAVICAEDFPRLTPALRADDASALTAPVLSRLPAMCKAINVAPVAFVAPTRIEAPVLMLSGVLDPVTPPRRAEAAAKYMARAQHLVVTNAGHGIAQLGCTPRLLREFLDNPAAPVQAACLKDLPVPAFQLGSSGPQP</sequence>
<evidence type="ECO:0000259" key="5">
    <source>
        <dbReference type="Pfam" id="PF08386"/>
    </source>
</evidence>
<dbReference type="PANTHER" id="PTHR43248">
    <property type="entry name" value="2-SUCCINYL-6-HYDROXY-2,4-CYCLOHEXADIENE-1-CARBOXYLATE SYNTHASE"/>
    <property type="match status" value="1"/>
</dbReference>
<dbReference type="Gene3D" id="3.40.50.1820">
    <property type="entry name" value="alpha/beta hydrolase"/>
    <property type="match status" value="1"/>
</dbReference>
<dbReference type="Proteomes" id="UP000230390">
    <property type="component" value="Unassembled WGS sequence"/>
</dbReference>
<dbReference type="PANTHER" id="PTHR43248:SF25">
    <property type="entry name" value="AB HYDROLASE-1 DOMAIN-CONTAINING PROTEIN-RELATED"/>
    <property type="match status" value="1"/>
</dbReference>
<feature type="domain" description="Peptidase S33 tripeptidyl aminopeptidase-like C-terminal" evidence="5">
    <location>
        <begin position="387"/>
        <end position="474"/>
    </location>
</feature>
<feature type="domain" description="AB hydrolase-1" evidence="4">
    <location>
        <begin position="96"/>
        <end position="229"/>
    </location>
</feature>
<evidence type="ECO:0000256" key="1">
    <source>
        <dbReference type="ARBA" id="ARBA00010088"/>
    </source>
</evidence>
<feature type="chain" id="PRO_5013567210" evidence="3">
    <location>
        <begin position="42"/>
        <end position="495"/>
    </location>
</feature>
<evidence type="ECO:0000256" key="3">
    <source>
        <dbReference type="SAM" id="SignalP"/>
    </source>
</evidence>
<keyword evidence="2" id="KW-0378">Hydrolase</keyword>
<dbReference type="InterPro" id="IPR002410">
    <property type="entry name" value="Peptidase_S33"/>
</dbReference>
<comment type="caution">
    <text evidence="6">The sequence shown here is derived from an EMBL/GenBank/DDBJ whole genome shotgun (WGS) entry which is preliminary data.</text>
</comment>
<dbReference type="GO" id="GO:0006508">
    <property type="term" value="P:proteolysis"/>
    <property type="evidence" value="ECO:0007669"/>
    <property type="project" value="InterPro"/>
</dbReference>
<dbReference type="InterPro" id="IPR051601">
    <property type="entry name" value="Serine_prot/Carboxylest_S33"/>
</dbReference>
<keyword evidence="3" id="KW-0732">Signal</keyword>
<evidence type="ECO:0000313" key="6">
    <source>
        <dbReference type="EMBL" id="PIL45447.1"/>
    </source>
</evidence>
<dbReference type="InterPro" id="IPR013595">
    <property type="entry name" value="Pept_S33_TAP-like_C"/>
</dbReference>
<protein>
    <submittedName>
        <fullName evidence="6">Uncharacterized protein</fullName>
    </submittedName>
</protein>
<dbReference type="InterPro" id="IPR000073">
    <property type="entry name" value="AB_hydrolase_1"/>
</dbReference>
<evidence type="ECO:0000256" key="2">
    <source>
        <dbReference type="ARBA" id="ARBA00022801"/>
    </source>
</evidence>